<dbReference type="AlphaFoldDB" id="A0A2M9HHC9"/>
<gene>
    <name evidence="4" type="ORF">CSQ87_01580</name>
</gene>
<dbReference type="PROSITE" id="PS00211">
    <property type="entry name" value="ABC_TRANSPORTER_1"/>
    <property type="match status" value="1"/>
</dbReference>
<keyword evidence="5" id="KW-1185">Reference proteome</keyword>
<evidence type="ECO:0000256" key="2">
    <source>
        <dbReference type="ARBA" id="ARBA00022840"/>
    </source>
</evidence>
<dbReference type="EMBL" id="PEBK01000001">
    <property type="protein sequence ID" value="PJM76230.1"/>
    <property type="molecule type" value="Genomic_DNA"/>
</dbReference>
<feature type="domain" description="ABC transporter" evidence="3">
    <location>
        <begin position="16"/>
        <end position="255"/>
    </location>
</feature>
<comment type="caution">
    <text evidence="4">The sequence shown here is derived from an EMBL/GenBank/DDBJ whole genome shotgun (WGS) entry which is preliminary data.</text>
</comment>
<protein>
    <submittedName>
        <fullName evidence="4">ABC transporter ATP-binding protein</fullName>
    </submittedName>
</protein>
<dbReference type="InterPro" id="IPR003439">
    <property type="entry name" value="ABC_transporter-like_ATP-bd"/>
</dbReference>
<sequence length="255" mass="27729">MSMVFSARDVSCTVGGRRGDVGQADGRSDGGVSDRTIFSGISFAIDEGQIVDLTGPSGSGKTSLLTAFARLNPNAHGTFMLDGRDASEFTVQQWRRAVAYLPQKPVLIGERVADVIRLPFTLAVRRERERSWSRRLRSLLHDVAPTYPSDDDIRAALDAVGCDDIELTRSPHELSGGQAARVSLIRTLMTKPRMLLADEVDAGLDDDNAEKVARIMAHAAGNGMAVVRIRHRPPDGHASRIIELAHGELHERTLA</sequence>
<dbReference type="OrthoDB" id="5296765at2"/>
<dbReference type="GO" id="GO:0005524">
    <property type="term" value="F:ATP binding"/>
    <property type="evidence" value="ECO:0007669"/>
    <property type="project" value="UniProtKB-KW"/>
</dbReference>
<dbReference type="Proteomes" id="UP000231451">
    <property type="component" value="Unassembled WGS sequence"/>
</dbReference>
<accession>A0A2M9HHC9</accession>
<dbReference type="PANTHER" id="PTHR43119">
    <property type="entry name" value="ABC TRANSPORT PROTEIN ATP-BINDING COMPONENT-RELATED"/>
    <property type="match status" value="1"/>
</dbReference>
<keyword evidence="2 4" id="KW-0067">ATP-binding</keyword>
<organism evidence="4 5">
    <name type="scientific">Bifidobacterium simiarum</name>
    <dbReference type="NCBI Taxonomy" id="2045441"/>
    <lineage>
        <taxon>Bacteria</taxon>
        <taxon>Bacillati</taxon>
        <taxon>Actinomycetota</taxon>
        <taxon>Actinomycetes</taxon>
        <taxon>Bifidobacteriales</taxon>
        <taxon>Bifidobacteriaceae</taxon>
        <taxon>Bifidobacterium</taxon>
    </lineage>
</organism>
<dbReference type="Gene3D" id="3.40.50.300">
    <property type="entry name" value="P-loop containing nucleotide triphosphate hydrolases"/>
    <property type="match status" value="1"/>
</dbReference>
<name>A0A2M9HHC9_9BIFI</name>
<evidence type="ECO:0000259" key="3">
    <source>
        <dbReference type="PROSITE" id="PS50893"/>
    </source>
</evidence>
<keyword evidence="1" id="KW-0547">Nucleotide-binding</keyword>
<dbReference type="RefSeq" id="WP_100512097.1">
    <property type="nucleotide sequence ID" value="NZ_JAFEJQ010000001.1"/>
</dbReference>
<dbReference type="GO" id="GO:0016887">
    <property type="term" value="F:ATP hydrolysis activity"/>
    <property type="evidence" value="ECO:0007669"/>
    <property type="project" value="InterPro"/>
</dbReference>
<dbReference type="InterPro" id="IPR017871">
    <property type="entry name" value="ABC_transporter-like_CS"/>
</dbReference>
<evidence type="ECO:0000313" key="5">
    <source>
        <dbReference type="Proteomes" id="UP000231451"/>
    </source>
</evidence>
<dbReference type="SUPFAM" id="SSF52540">
    <property type="entry name" value="P-loop containing nucleoside triphosphate hydrolases"/>
    <property type="match status" value="1"/>
</dbReference>
<dbReference type="PROSITE" id="PS50893">
    <property type="entry name" value="ABC_TRANSPORTER_2"/>
    <property type="match status" value="1"/>
</dbReference>
<dbReference type="PANTHER" id="PTHR43119:SF1">
    <property type="entry name" value="ABC TRANSPORTER DOMAIN-CONTAINING PROTEIN"/>
    <property type="match status" value="1"/>
</dbReference>
<dbReference type="InterPro" id="IPR027417">
    <property type="entry name" value="P-loop_NTPase"/>
</dbReference>
<proteinExistence type="predicted"/>
<evidence type="ECO:0000313" key="4">
    <source>
        <dbReference type="EMBL" id="PJM76230.1"/>
    </source>
</evidence>
<evidence type="ECO:0000256" key="1">
    <source>
        <dbReference type="ARBA" id="ARBA00022741"/>
    </source>
</evidence>
<dbReference type="Pfam" id="PF00005">
    <property type="entry name" value="ABC_tran"/>
    <property type="match status" value="1"/>
</dbReference>
<dbReference type="InterPro" id="IPR003593">
    <property type="entry name" value="AAA+_ATPase"/>
</dbReference>
<reference evidence="4 5" key="1">
    <citation type="submission" date="2017-10" db="EMBL/GenBank/DDBJ databases">
        <title>Draft genome sequences of strains TRE 1, TRE 9, TRE H and TRI 7, isolated from tamarins, belonging to four potential novel Bifidobacterium species.</title>
        <authorList>
            <person name="Mattarelli P."/>
            <person name="Modesto M."/>
            <person name="Puglisi E."/>
            <person name="Morelli L."/>
            <person name="Spezio C."/>
            <person name="Bonetti A."/>
            <person name="Sandri C."/>
        </authorList>
    </citation>
    <scope>NUCLEOTIDE SEQUENCE [LARGE SCALE GENOMIC DNA]</scope>
    <source>
        <strain evidence="5">TRI7</strain>
    </source>
</reference>
<dbReference type="SMART" id="SM00382">
    <property type="entry name" value="AAA"/>
    <property type="match status" value="1"/>
</dbReference>